<comment type="caution">
    <text evidence="2">The sequence shown here is derived from an EMBL/GenBank/DDBJ whole genome shotgun (WGS) entry which is preliminary data.</text>
</comment>
<dbReference type="SUPFAM" id="SSF52047">
    <property type="entry name" value="RNI-like"/>
    <property type="match status" value="1"/>
</dbReference>
<protein>
    <recommendedName>
        <fullName evidence="4">Leucine-rich repeat-containing protein 75B</fullName>
    </recommendedName>
</protein>
<evidence type="ECO:0008006" key="4">
    <source>
        <dbReference type="Google" id="ProtNLM"/>
    </source>
</evidence>
<dbReference type="EMBL" id="JANPWB010000015">
    <property type="protein sequence ID" value="KAJ1093511.1"/>
    <property type="molecule type" value="Genomic_DNA"/>
</dbReference>
<gene>
    <name evidence="2" type="ORF">NDU88_006611</name>
</gene>
<name>A0AAV7LPL1_PLEWA</name>
<sequence>MGGKLSRQSSLEEGKAQQPPTTEEESRGPFNLTSLIISPDRLPDVLRRGSPAPYVRRVTWLREIQALLHEQKPEKAYHVLKLLRKDLGLEGSLLKDILYRHATFLNLVDPISHELLMSLARNLQCPKKDNDPLKSTDRICRQLIYHLTPHSKWHRHSVPRRKSQACLKACLQKMVRNDTMNLSGIPLAVRDTHRVAYYVHHHGENLTTIDLSFTELTDDTFGLLLPILSSLPKLTQLALNGNRLTRTTMRDLTDAVKDATKFPSLAWVDLGNNVDVSSMPQPLLVGLRRRLCQQTTLPTIYESPDGGDGQLMVRCAQQLPDEEGDQLPSPEAGRDRAFSLPFDSCQR</sequence>
<keyword evidence="3" id="KW-1185">Reference proteome</keyword>
<dbReference type="AlphaFoldDB" id="A0AAV7LPL1"/>
<dbReference type="PANTHER" id="PTHR39654:SF5">
    <property type="entry name" value="LEUCINE-RICH REPEAT-CONTAINING PROTEIN 75B"/>
    <property type="match status" value="1"/>
</dbReference>
<evidence type="ECO:0000256" key="1">
    <source>
        <dbReference type="SAM" id="MobiDB-lite"/>
    </source>
</evidence>
<feature type="region of interest" description="Disordered" evidence="1">
    <location>
        <begin position="1"/>
        <end position="30"/>
    </location>
</feature>
<dbReference type="PANTHER" id="PTHR39654">
    <property type="entry name" value="LEUCINE-RICH REPEAT-CONTAINING PROTEIN 75A-LIKE ISOFORM X1"/>
    <property type="match status" value="1"/>
</dbReference>
<accession>A0AAV7LPL1</accession>
<feature type="region of interest" description="Disordered" evidence="1">
    <location>
        <begin position="320"/>
        <end position="347"/>
    </location>
</feature>
<evidence type="ECO:0000313" key="2">
    <source>
        <dbReference type="EMBL" id="KAJ1093511.1"/>
    </source>
</evidence>
<dbReference type="InterPro" id="IPR032675">
    <property type="entry name" value="LRR_dom_sf"/>
</dbReference>
<proteinExistence type="predicted"/>
<organism evidence="2 3">
    <name type="scientific">Pleurodeles waltl</name>
    <name type="common">Iberian ribbed newt</name>
    <dbReference type="NCBI Taxonomy" id="8319"/>
    <lineage>
        <taxon>Eukaryota</taxon>
        <taxon>Metazoa</taxon>
        <taxon>Chordata</taxon>
        <taxon>Craniata</taxon>
        <taxon>Vertebrata</taxon>
        <taxon>Euteleostomi</taxon>
        <taxon>Amphibia</taxon>
        <taxon>Batrachia</taxon>
        <taxon>Caudata</taxon>
        <taxon>Salamandroidea</taxon>
        <taxon>Salamandridae</taxon>
        <taxon>Pleurodelinae</taxon>
        <taxon>Pleurodeles</taxon>
    </lineage>
</organism>
<dbReference type="Gene3D" id="3.80.10.10">
    <property type="entry name" value="Ribonuclease Inhibitor"/>
    <property type="match status" value="1"/>
</dbReference>
<reference evidence="2" key="1">
    <citation type="journal article" date="2022" name="bioRxiv">
        <title>Sequencing and chromosome-scale assembly of the giantPleurodeles waltlgenome.</title>
        <authorList>
            <person name="Brown T."/>
            <person name="Elewa A."/>
            <person name="Iarovenko S."/>
            <person name="Subramanian E."/>
            <person name="Araus A.J."/>
            <person name="Petzold A."/>
            <person name="Susuki M."/>
            <person name="Suzuki K.-i.T."/>
            <person name="Hayashi T."/>
            <person name="Toyoda A."/>
            <person name="Oliveira C."/>
            <person name="Osipova E."/>
            <person name="Leigh N.D."/>
            <person name="Simon A."/>
            <person name="Yun M.H."/>
        </authorList>
    </citation>
    <scope>NUCLEOTIDE SEQUENCE</scope>
    <source>
        <strain evidence="2">20211129_DDA</strain>
        <tissue evidence="2">Liver</tissue>
    </source>
</reference>
<dbReference type="Proteomes" id="UP001066276">
    <property type="component" value="Chromosome 11"/>
</dbReference>
<evidence type="ECO:0000313" key="3">
    <source>
        <dbReference type="Proteomes" id="UP001066276"/>
    </source>
</evidence>